<name>A0ABV0SNS9_9TELE</name>
<accession>A0ABV0SNS9</accession>
<sequence>MLTPLYVCIRCPVGIFIAFDNVFLVVISFLLVDFLRTDLPPCSTHPPSTHTLQSLAAPLEHKVMPLTFGVVGGSLTPCQSHSSSFKDRGISPAGHTGPLCLSSCQGQRRDCVLEI</sequence>
<proteinExistence type="predicted"/>
<keyword evidence="3" id="KW-1185">Reference proteome</keyword>
<dbReference type="Proteomes" id="UP001482620">
    <property type="component" value="Unassembled WGS sequence"/>
</dbReference>
<keyword evidence="1" id="KW-1133">Transmembrane helix</keyword>
<evidence type="ECO:0000256" key="1">
    <source>
        <dbReference type="SAM" id="Phobius"/>
    </source>
</evidence>
<keyword evidence="1" id="KW-0812">Transmembrane</keyword>
<gene>
    <name evidence="2" type="ORF">ILYODFUR_023995</name>
</gene>
<comment type="caution">
    <text evidence="2">The sequence shown here is derived from an EMBL/GenBank/DDBJ whole genome shotgun (WGS) entry which is preliminary data.</text>
</comment>
<feature type="transmembrane region" description="Helical" evidence="1">
    <location>
        <begin position="12"/>
        <end position="32"/>
    </location>
</feature>
<evidence type="ECO:0000313" key="2">
    <source>
        <dbReference type="EMBL" id="MEQ2222229.1"/>
    </source>
</evidence>
<reference evidence="2 3" key="1">
    <citation type="submission" date="2021-06" db="EMBL/GenBank/DDBJ databases">
        <authorList>
            <person name="Palmer J.M."/>
        </authorList>
    </citation>
    <scope>NUCLEOTIDE SEQUENCE [LARGE SCALE GENOMIC DNA]</scope>
    <source>
        <strain evidence="3">if_2019</strain>
        <tissue evidence="2">Muscle</tissue>
    </source>
</reference>
<evidence type="ECO:0000313" key="3">
    <source>
        <dbReference type="Proteomes" id="UP001482620"/>
    </source>
</evidence>
<keyword evidence="1" id="KW-0472">Membrane</keyword>
<organism evidence="2 3">
    <name type="scientific">Ilyodon furcidens</name>
    <name type="common">goldbreast splitfin</name>
    <dbReference type="NCBI Taxonomy" id="33524"/>
    <lineage>
        <taxon>Eukaryota</taxon>
        <taxon>Metazoa</taxon>
        <taxon>Chordata</taxon>
        <taxon>Craniata</taxon>
        <taxon>Vertebrata</taxon>
        <taxon>Euteleostomi</taxon>
        <taxon>Actinopterygii</taxon>
        <taxon>Neopterygii</taxon>
        <taxon>Teleostei</taxon>
        <taxon>Neoteleostei</taxon>
        <taxon>Acanthomorphata</taxon>
        <taxon>Ovalentaria</taxon>
        <taxon>Atherinomorphae</taxon>
        <taxon>Cyprinodontiformes</taxon>
        <taxon>Goodeidae</taxon>
        <taxon>Ilyodon</taxon>
    </lineage>
</organism>
<protein>
    <submittedName>
        <fullName evidence="2">Uncharacterized protein</fullName>
    </submittedName>
</protein>
<dbReference type="EMBL" id="JAHRIQ010002801">
    <property type="protein sequence ID" value="MEQ2222229.1"/>
    <property type="molecule type" value="Genomic_DNA"/>
</dbReference>